<dbReference type="SUPFAM" id="SSF50978">
    <property type="entry name" value="WD40 repeat-like"/>
    <property type="match status" value="1"/>
</dbReference>
<dbReference type="Gene3D" id="2.130.10.10">
    <property type="entry name" value="YVTN repeat-like/Quinoprotein amine dehydrogenase"/>
    <property type="match status" value="2"/>
</dbReference>
<keyword evidence="1 3" id="KW-0853">WD repeat</keyword>
<feature type="region of interest" description="Disordered" evidence="4">
    <location>
        <begin position="500"/>
        <end position="617"/>
    </location>
</feature>
<dbReference type="AlphaFoldDB" id="A0A316U4Y3"/>
<proteinExistence type="predicted"/>
<feature type="compositionally biased region" description="Basic and acidic residues" evidence="4">
    <location>
        <begin position="1"/>
        <end position="11"/>
    </location>
</feature>
<keyword evidence="6" id="KW-1185">Reference proteome</keyword>
<reference evidence="5 6" key="1">
    <citation type="journal article" date="2018" name="Mol. Biol. Evol.">
        <title>Broad Genomic Sampling Reveals a Smut Pathogenic Ancestry of the Fungal Clade Ustilaginomycotina.</title>
        <authorList>
            <person name="Kijpornyongpan T."/>
            <person name="Mondo S.J."/>
            <person name="Barry K."/>
            <person name="Sandor L."/>
            <person name="Lee J."/>
            <person name="Lipzen A."/>
            <person name="Pangilinan J."/>
            <person name="LaButti K."/>
            <person name="Hainaut M."/>
            <person name="Henrissat B."/>
            <person name="Grigoriev I.V."/>
            <person name="Spatafora J.W."/>
            <person name="Aime M.C."/>
        </authorList>
    </citation>
    <scope>NUCLEOTIDE SEQUENCE [LARGE SCALE GENOMIC DNA]</scope>
    <source>
        <strain evidence="5 6">MCA 4718</strain>
    </source>
</reference>
<name>A0A316U4Y3_9BASI</name>
<feature type="compositionally biased region" description="Low complexity" evidence="4">
    <location>
        <begin position="509"/>
        <end position="518"/>
    </location>
</feature>
<evidence type="ECO:0000256" key="3">
    <source>
        <dbReference type="PROSITE-ProRule" id="PRU00221"/>
    </source>
</evidence>
<dbReference type="InterPro" id="IPR001680">
    <property type="entry name" value="WD40_rpt"/>
</dbReference>
<accession>A0A316U4Y3</accession>
<dbReference type="InterPro" id="IPR051959">
    <property type="entry name" value="PAK1-Kinase_Regulator"/>
</dbReference>
<dbReference type="Proteomes" id="UP000245942">
    <property type="component" value="Unassembled WGS sequence"/>
</dbReference>
<dbReference type="PANTHER" id="PTHR44675">
    <property type="entry name" value="PAK1 INTERACTING PROTEIN 1"/>
    <property type="match status" value="1"/>
</dbReference>
<feature type="compositionally biased region" description="Low complexity" evidence="4">
    <location>
        <begin position="44"/>
        <end position="73"/>
    </location>
</feature>
<dbReference type="GeneID" id="37014631"/>
<dbReference type="SMART" id="SM00320">
    <property type="entry name" value="WD40"/>
    <property type="match status" value="3"/>
</dbReference>
<dbReference type="PROSITE" id="PS50294">
    <property type="entry name" value="WD_REPEATS_REGION"/>
    <property type="match status" value="2"/>
</dbReference>
<evidence type="ECO:0000313" key="6">
    <source>
        <dbReference type="Proteomes" id="UP000245942"/>
    </source>
</evidence>
<dbReference type="EMBL" id="KZ819331">
    <property type="protein sequence ID" value="PWN19393.1"/>
    <property type="molecule type" value="Genomic_DNA"/>
</dbReference>
<dbReference type="InterPro" id="IPR015943">
    <property type="entry name" value="WD40/YVTN_repeat-like_dom_sf"/>
</dbReference>
<dbReference type="RefSeq" id="XP_025346553.1">
    <property type="nucleotide sequence ID" value="XM_025492897.1"/>
</dbReference>
<sequence>MKKRGGEEPLRKQVSHQGAGRGGGAAAASKVSSKRPDRGAGVGPSASSSKPTSSTPKTVRALASSGASSSSAGITTPTTWIQPPAALPSFRIIVGSYERLLYGLQVSHTNDSTPPTSTSTDSNLALSLSPIFQFPAHPSAIKALATAGSSSKFLVTAGQDELIKIWDLRRKREVGSLSGAELFGSPLSIDFPLPSHMLMTAEGGAILLYRTRDWALLHTFKGHTGRVNFISTHPSAKLALSGGQDGVLRAWDLTRGKSLGGTKMGMGHGGEMEALRWFGGEGKGHFFALLGRTVVRIFRKDMSEVARIGQGNLTGTRLNAVAVWDLGSLRGAEEMNAELKGKTLIFVAREDKRVGIYLFDRKIFDALDAKAKEKEEHDETEEEEEDDDDDDDDDDEEEEERTLKEIGWLEGHSSRVKGISLQPLSLPSTSSSPAPWVLTATTISSDGFVRIFNLASLVSSAGTVAPTAPAALEGEELPIIKPSAEYSTRGSRLTCLSVVGGDGALPSRSATATASGGDSSDEEEELEDADGEFFNPLSDMDTDLEGEGEGGEEDEEGELARLEEILREAKREGIDLEDLLKNGMGEEEEEEESGSGSEGEEMEELEEDEDGSDGEEA</sequence>
<organism evidence="5 6">
    <name type="scientific">Pseudomicrostroma glucosiphilum</name>
    <dbReference type="NCBI Taxonomy" id="1684307"/>
    <lineage>
        <taxon>Eukaryota</taxon>
        <taxon>Fungi</taxon>
        <taxon>Dikarya</taxon>
        <taxon>Basidiomycota</taxon>
        <taxon>Ustilaginomycotina</taxon>
        <taxon>Exobasidiomycetes</taxon>
        <taxon>Microstromatales</taxon>
        <taxon>Microstromatales incertae sedis</taxon>
        <taxon>Pseudomicrostroma</taxon>
    </lineage>
</organism>
<evidence type="ECO:0000256" key="4">
    <source>
        <dbReference type="SAM" id="MobiDB-lite"/>
    </source>
</evidence>
<feature type="region of interest" description="Disordered" evidence="4">
    <location>
        <begin position="1"/>
        <end position="80"/>
    </location>
</feature>
<feature type="compositionally biased region" description="Acidic residues" evidence="4">
    <location>
        <begin position="585"/>
        <end position="617"/>
    </location>
</feature>
<protein>
    <submittedName>
        <fullName evidence="5">WD40 repeat-like protein</fullName>
    </submittedName>
</protein>
<dbReference type="PANTHER" id="PTHR44675:SF1">
    <property type="entry name" value="P21-ACTIVATED PROTEIN KINASE-INTERACTING PROTEIN 1"/>
    <property type="match status" value="1"/>
</dbReference>
<feature type="repeat" description="WD" evidence="3">
    <location>
        <begin position="220"/>
        <end position="261"/>
    </location>
</feature>
<gene>
    <name evidence="5" type="ORF">BCV69DRAFT_284025</name>
</gene>
<evidence type="ECO:0000256" key="1">
    <source>
        <dbReference type="ARBA" id="ARBA00022574"/>
    </source>
</evidence>
<feature type="compositionally biased region" description="Basic and acidic residues" evidence="4">
    <location>
        <begin position="558"/>
        <end position="580"/>
    </location>
</feature>
<feature type="compositionally biased region" description="Acidic residues" evidence="4">
    <location>
        <begin position="540"/>
        <end position="557"/>
    </location>
</feature>
<feature type="compositionally biased region" description="Acidic residues" evidence="4">
    <location>
        <begin position="519"/>
        <end position="531"/>
    </location>
</feature>
<dbReference type="Pfam" id="PF00400">
    <property type="entry name" value="WD40"/>
    <property type="match status" value="2"/>
</dbReference>
<feature type="region of interest" description="Disordered" evidence="4">
    <location>
        <begin position="371"/>
        <end position="407"/>
    </location>
</feature>
<evidence type="ECO:0000313" key="5">
    <source>
        <dbReference type="EMBL" id="PWN19393.1"/>
    </source>
</evidence>
<feature type="compositionally biased region" description="Acidic residues" evidence="4">
    <location>
        <begin position="378"/>
        <end position="400"/>
    </location>
</feature>
<dbReference type="PROSITE" id="PS50082">
    <property type="entry name" value="WD_REPEATS_2"/>
    <property type="match status" value="2"/>
</dbReference>
<dbReference type="PROSITE" id="PS00678">
    <property type="entry name" value="WD_REPEATS_1"/>
    <property type="match status" value="2"/>
</dbReference>
<dbReference type="OrthoDB" id="308449at2759"/>
<keyword evidence="2" id="KW-0677">Repeat</keyword>
<dbReference type="InterPro" id="IPR019775">
    <property type="entry name" value="WD40_repeat_CS"/>
</dbReference>
<evidence type="ECO:0000256" key="2">
    <source>
        <dbReference type="ARBA" id="ARBA00022737"/>
    </source>
</evidence>
<dbReference type="STRING" id="1684307.A0A316U4Y3"/>
<dbReference type="InterPro" id="IPR036322">
    <property type="entry name" value="WD40_repeat_dom_sf"/>
</dbReference>
<feature type="repeat" description="WD" evidence="3">
    <location>
        <begin position="134"/>
        <end position="176"/>
    </location>
</feature>